<feature type="compositionally biased region" description="Basic and acidic residues" evidence="1">
    <location>
        <begin position="129"/>
        <end position="138"/>
    </location>
</feature>
<dbReference type="HOGENOM" id="CLU_738210_0_0_1"/>
<feature type="region of interest" description="Disordered" evidence="1">
    <location>
        <begin position="106"/>
        <end position="145"/>
    </location>
</feature>
<organism evidence="2 3">
    <name type="scientific">Daphnia pulex</name>
    <name type="common">Water flea</name>
    <dbReference type="NCBI Taxonomy" id="6669"/>
    <lineage>
        <taxon>Eukaryota</taxon>
        <taxon>Metazoa</taxon>
        <taxon>Ecdysozoa</taxon>
        <taxon>Arthropoda</taxon>
        <taxon>Crustacea</taxon>
        <taxon>Branchiopoda</taxon>
        <taxon>Diplostraca</taxon>
        <taxon>Cladocera</taxon>
        <taxon>Anomopoda</taxon>
        <taxon>Daphniidae</taxon>
        <taxon>Daphnia</taxon>
    </lineage>
</organism>
<sequence>MDSQPSTSTLATHRKRRNLPAAQYVESSSSSKQKTSRKCREDTSVVENLIYLVFDQIEFYMMKCLRLQRILQRKANGTANLNLGLQLLNQAVMRIANLVHQENQMTQKMRLERQKSRKWKKNDQDDDQRDGSGEEQRVDSSVGTAKENDETINWFDPLATAVLVPDDVEAEIVCTISETELTEWERLLQARNAEWNGLASASASASAMDELGLKFPLRTPEDVITLNTELEKGNTAVKHQMQNAQSLFGGKDLKEIVKTILRGLMDKKLRMRYVALKSTRGKLVLKKHVTLFKFVVDLIRRCCAMEKLNAPTEKEILQCLGLTFTYSADEDGGLVIRKQLAALKEAILKKHMPKNKQANANNSGSSAESDENGDK</sequence>
<evidence type="ECO:0000313" key="3">
    <source>
        <dbReference type="Proteomes" id="UP000000305"/>
    </source>
</evidence>
<accession>E9HDL1</accession>
<dbReference type="Proteomes" id="UP000000305">
    <property type="component" value="Unassembled WGS sequence"/>
</dbReference>
<dbReference type="InParanoid" id="E9HDL1"/>
<evidence type="ECO:0000313" key="2">
    <source>
        <dbReference type="EMBL" id="EFX70163.1"/>
    </source>
</evidence>
<name>E9HDL1_DAPPU</name>
<gene>
    <name evidence="2" type="ORF">DAPPUDRAFT_112963</name>
</gene>
<dbReference type="OrthoDB" id="10662567at2759"/>
<dbReference type="EMBL" id="GL732624">
    <property type="protein sequence ID" value="EFX70163.1"/>
    <property type="molecule type" value="Genomic_DNA"/>
</dbReference>
<dbReference type="KEGG" id="dpx:DAPPUDRAFT_112963"/>
<evidence type="ECO:0000256" key="1">
    <source>
        <dbReference type="SAM" id="MobiDB-lite"/>
    </source>
</evidence>
<feature type="compositionally biased region" description="Polar residues" evidence="1">
    <location>
        <begin position="1"/>
        <end position="11"/>
    </location>
</feature>
<feature type="region of interest" description="Disordered" evidence="1">
    <location>
        <begin position="1"/>
        <end position="39"/>
    </location>
</feature>
<dbReference type="AlphaFoldDB" id="E9HDL1"/>
<protein>
    <submittedName>
        <fullName evidence="2">Uncharacterized protein</fullName>
    </submittedName>
</protein>
<feature type="region of interest" description="Disordered" evidence="1">
    <location>
        <begin position="352"/>
        <end position="375"/>
    </location>
</feature>
<keyword evidence="3" id="KW-1185">Reference proteome</keyword>
<proteinExistence type="predicted"/>
<reference evidence="2 3" key="1">
    <citation type="journal article" date="2011" name="Science">
        <title>The ecoresponsive genome of Daphnia pulex.</title>
        <authorList>
            <person name="Colbourne J.K."/>
            <person name="Pfrender M.E."/>
            <person name="Gilbert D."/>
            <person name="Thomas W.K."/>
            <person name="Tucker A."/>
            <person name="Oakley T.H."/>
            <person name="Tokishita S."/>
            <person name="Aerts A."/>
            <person name="Arnold G.J."/>
            <person name="Basu M.K."/>
            <person name="Bauer D.J."/>
            <person name="Caceres C.E."/>
            <person name="Carmel L."/>
            <person name="Casola C."/>
            <person name="Choi J.H."/>
            <person name="Detter J.C."/>
            <person name="Dong Q."/>
            <person name="Dusheyko S."/>
            <person name="Eads B.D."/>
            <person name="Frohlich T."/>
            <person name="Geiler-Samerotte K.A."/>
            <person name="Gerlach D."/>
            <person name="Hatcher P."/>
            <person name="Jogdeo S."/>
            <person name="Krijgsveld J."/>
            <person name="Kriventseva E.V."/>
            <person name="Kultz D."/>
            <person name="Laforsch C."/>
            <person name="Lindquist E."/>
            <person name="Lopez J."/>
            <person name="Manak J.R."/>
            <person name="Muller J."/>
            <person name="Pangilinan J."/>
            <person name="Patwardhan R.P."/>
            <person name="Pitluck S."/>
            <person name="Pritham E.J."/>
            <person name="Rechtsteiner A."/>
            <person name="Rho M."/>
            <person name="Rogozin I.B."/>
            <person name="Sakarya O."/>
            <person name="Salamov A."/>
            <person name="Schaack S."/>
            <person name="Shapiro H."/>
            <person name="Shiga Y."/>
            <person name="Skalitzky C."/>
            <person name="Smith Z."/>
            <person name="Souvorov A."/>
            <person name="Sung W."/>
            <person name="Tang Z."/>
            <person name="Tsuchiya D."/>
            <person name="Tu H."/>
            <person name="Vos H."/>
            <person name="Wang M."/>
            <person name="Wolf Y.I."/>
            <person name="Yamagata H."/>
            <person name="Yamada T."/>
            <person name="Ye Y."/>
            <person name="Shaw J.R."/>
            <person name="Andrews J."/>
            <person name="Crease T.J."/>
            <person name="Tang H."/>
            <person name="Lucas S.M."/>
            <person name="Robertson H.M."/>
            <person name="Bork P."/>
            <person name="Koonin E.V."/>
            <person name="Zdobnov E.M."/>
            <person name="Grigoriev I.V."/>
            <person name="Lynch M."/>
            <person name="Boore J.L."/>
        </authorList>
    </citation>
    <scope>NUCLEOTIDE SEQUENCE [LARGE SCALE GENOMIC DNA]</scope>
</reference>